<keyword evidence="2" id="KW-1185">Reference proteome</keyword>
<comment type="caution">
    <text evidence="1">The sequence shown here is derived from an EMBL/GenBank/DDBJ whole genome shotgun (WGS) entry which is preliminary data.</text>
</comment>
<dbReference type="EMBL" id="JRES01001264">
    <property type="protein sequence ID" value="KNC24083.1"/>
    <property type="molecule type" value="Genomic_DNA"/>
</dbReference>
<protein>
    <submittedName>
        <fullName evidence="1">Uncharacterized protein</fullName>
    </submittedName>
</protein>
<dbReference type="AlphaFoldDB" id="A0A0L0BVR1"/>
<reference evidence="1 2" key="1">
    <citation type="journal article" date="2015" name="Nat. Commun.">
        <title>Lucilia cuprina genome unlocks parasitic fly biology to underpin future interventions.</title>
        <authorList>
            <person name="Anstead C.A."/>
            <person name="Korhonen P.K."/>
            <person name="Young N.D."/>
            <person name="Hall R.S."/>
            <person name="Jex A.R."/>
            <person name="Murali S.C."/>
            <person name="Hughes D.S."/>
            <person name="Lee S.F."/>
            <person name="Perry T."/>
            <person name="Stroehlein A.J."/>
            <person name="Ansell B.R."/>
            <person name="Breugelmans B."/>
            <person name="Hofmann A."/>
            <person name="Qu J."/>
            <person name="Dugan S."/>
            <person name="Lee S.L."/>
            <person name="Chao H."/>
            <person name="Dinh H."/>
            <person name="Han Y."/>
            <person name="Doddapaneni H.V."/>
            <person name="Worley K.C."/>
            <person name="Muzny D.M."/>
            <person name="Ioannidis P."/>
            <person name="Waterhouse R.M."/>
            <person name="Zdobnov E.M."/>
            <person name="James P.J."/>
            <person name="Bagnall N.H."/>
            <person name="Kotze A.C."/>
            <person name="Gibbs R.A."/>
            <person name="Richards S."/>
            <person name="Batterham P."/>
            <person name="Gasser R.B."/>
        </authorList>
    </citation>
    <scope>NUCLEOTIDE SEQUENCE [LARGE SCALE GENOMIC DNA]</scope>
    <source>
        <strain evidence="1 2">LS</strain>
        <tissue evidence="1">Full body</tissue>
    </source>
</reference>
<organism evidence="1 2">
    <name type="scientific">Lucilia cuprina</name>
    <name type="common">Green bottle fly</name>
    <name type="synonym">Australian sheep blowfly</name>
    <dbReference type="NCBI Taxonomy" id="7375"/>
    <lineage>
        <taxon>Eukaryota</taxon>
        <taxon>Metazoa</taxon>
        <taxon>Ecdysozoa</taxon>
        <taxon>Arthropoda</taxon>
        <taxon>Hexapoda</taxon>
        <taxon>Insecta</taxon>
        <taxon>Pterygota</taxon>
        <taxon>Neoptera</taxon>
        <taxon>Endopterygota</taxon>
        <taxon>Diptera</taxon>
        <taxon>Brachycera</taxon>
        <taxon>Muscomorpha</taxon>
        <taxon>Oestroidea</taxon>
        <taxon>Calliphoridae</taxon>
        <taxon>Luciliinae</taxon>
        <taxon>Lucilia</taxon>
    </lineage>
</organism>
<accession>A0A0L0BVR1</accession>
<evidence type="ECO:0000313" key="1">
    <source>
        <dbReference type="EMBL" id="KNC24083.1"/>
    </source>
</evidence>
<name>A0A0L0BVR1_LUCCU</name>
<sequence>MLLRLSAIEPCCYNQRKNTHHYHHHVDEDDNDNGDQHHHHSCCYYYLLGLSSKQTARVEVCEVVYQQQALTFVSFTFLPLGFRQRKNKKIAKDNKYNSATPSFGKSVNDFTTVIHLFPLQLEAKDLNSDHSLCQRKTVAISFIVRQEVGVTKVKGVFLYGSGTTCDQFTDRYSFSIAKLLPTLCVMQRNVAKTASSLKKFFFLLEHSTLRLQQQQQQQLYFIKGVAIKSSTTSVGLKKFLRVAIEESSDQQTEDKLETNSSEHSEMTQTPFLLNLVEKHYKELEQIQIHLLQKVKYKLQLKLKDLQ</sequence>
<proteinExistence type="predicted"/>
<dbReference type="Proteomes" id="UP000037069">
    <property type="component" value="Unassembled WGS sequence"/>
</dbReference>
<evidence type="ECO:0000313" key="2">
    <source>
        <dbReference type="Proteomes" id="UP000037069"/>
    </source>
</evidence>
<gene>
    <name evidence="1" type="ORF">FF38_06309</name>
</gene>